<dbReference type="OrthoDB" id="9800974at2"/>
<dbReference type="RefSeq" id="WP_137449100.1">
    <property type="nucleotide sequence ID" value="NZ_SZZH01000001.1"/>
</dbReference>
<proteinExistence type="predicted"/>
<evidence type="ECO:0000313" key="2">
    <source>
        <dbReference type="Proteomes" id="UP000306985"/>
    </source>
</evidence>
<accession>A0A4V6CSJ1</accession>
<dbReference type="Proteomes" id="UP000306985">
    <property type="component" value="Unassembled WGS sequence"/>
</dbReference>
<dbReference type="InterPro" id="IPR017853">
    <property type="entry name" value="GH"/>
</dbReference>
<sequence length="434" mass="47470">MTAARLTPHSPTTTAGPTRRLGFRFRSVVVGLAVTLTAGLTTGAGTASAEVTVPAPPAGTSYPEISTLGTSPFKAAEESAAGMKTAMMEISWRNWEPQNGVFNATYENEMKWRLAQLRASGMKVTLGLGLHFTPEWVRSMPNGRLVDQNGKVSNEANFIYNDKIRSEGWQFLQRVAKVLDMSQIDAIRITSGGRAELIYPEGTTYWAFDANAQNGDDLPRTVGPNPYPGWKPGTPGLQPAQTQQWALWYVDALADVGEWQMRAMRKLNFTGTFEIMTPGVGVYARKLDVLARQNLPASPLAVGALWDRIYFDMYHADKKIAANVSSMADGSGGNDSCTPADKNVPLTDMAVTTWGGARWISRIADEYGIPKVGENPGFSEPKRGVYSSRNQDGYMATTMRQGATCGFSTVYWAHDNQFWNGTLDFATWAAYARA</sequence>
<protein>
    <submittedName>
        <fullName evidence="1">Uncharacterized protein</fullName>
    </submittedName>
</protein>
<dbReference type="AlphaFoldDB" id="A0A4V6CSJ1"/>
<dbReference type="Gene3D" id="3.20.20.80">
    <property type="entry name" value="Glycosidases"/>
    <property type="match status" value="1"/>
</dbReference>
<organism evidence="1 2">
    <name type="scientific">Nakamurella flava</name>
    <dbReference type="NCBI Taxonomy" id="2576308"/>
    <lineage>
        <taxon>Bacteria</taxon>
        <taxon>Bacillati</taxon>
        <taxon>Actinomycetota</taxon>
        <taxon>Actinomycetes</taxon>
        <taxon>Nakamurellales</taxon>
        <taxon>Nakamurellaceae</taxon>
        <taxon>Nakamurella</taxon>
    </lineage>
</organism>
<evidence type="ECO:0000313" key="1">
    <source>
        <dbReference type="EMBL" id="TKV61795.1"/>
    </source>
</evidence>
<keyword evidence="2" id="KW-1185">Reference proteome</keyword>
<reference evidence="1 2" key="1">
    <citation type="submission" date="2019-05" db="EMBL/GenBank/DDBJ databases">
        <title>Nakamurella sp. N5BH11, whole genome shotgun sequence.</title>
        <authorList>
            <person name="Tuo L."/>
        </authorList>
    </citation>
    <scope>NUCLEOTIDE SEQUENCE [LARGE SCALE GENOMIC DNA]</scope>
    <source>
        <strain evidence="1 2">N5BH11</strain>
    </source>
</reference>
<name>A0A4V6CSJ1_9ACTN</name>
<dbReference type="EMBL" id="SZZH01000001">
    <property type="protein sequence ID" value="TKV61795.1"/>
    <property type="molecule type" value="Genomic_DNA"/>
</dbReference>
<dbReference type="SUPFAM" id="SSF51445">
    <property type="entry name" value="(Trans)glycosidases"/>
    <property type="match status" value="1"/>
</dbReference>
<comment type="caution">
    <text evidence="1">The sequence shown here is derived from an EMBL/GenBank/DDBJ whole genome shotgun (WGS) entry which is preliminary data.</text>
</comment>
<gene>
    <name evidence="1" type="ORF">FDO65_09700</name>
</gene>